<dbReference type="Gene3D" id="3.40.50.1240">
    <property type="entry name" value="Phosphoglycerate mutase-like"/>
    <property type="match status" value="1"/>
</dbReference>
<gene>
    <name evidence="1" type="ORF">A3G00_04255</name>
</gene>
<reference evidence="1 2" key="1">
    <citation type="journal article" date="2016" name="Nat. Commun.">
        <title>Thousands of microbial genomes shed light on interconnected biogeochemical processes in an aquifer system.</title>
        <authorList>
            <person name="Anantharaman K."/>
            <person name="Brown C.T."/>
            <person name="Hug L.A."/>
            <person name="Sharon I."/>
            <person name="Castelle C.J."/>
            <person name="Probst A.J."/>
            <person name="Thomas B.C."/>
            <person name="Singh A."/>
            <person name="Wilkins M.J."/>
            <person name="Karaoz U."/>
            <person name="Brodie E.L."/>
            <person name="Williams K.H."/>
            <person name="Hubbard S.S."/>
            <person name="Banfield J.F."/>
        </authorList>
    </citation>
    <scope>NUCLEOTIDE SEQUENCE [LARGE SCALE GENOMIC DNA]</scope>
</reference>
<evidence type="ECO:0000313" key="2">
    <source>
        <dbReference type="Proteomes" id="UP000178347"/>
    </source>
</evidence>
<protein>
    <recommendedName>
        <fullName evidence="3">Phosphoglycerate mutase</fullName>
    </recommendedName>
</protein>
<dbReference type="AlphaFoldDB" id="A0A1F6MVE7"/>
<organism evidence="1 2">
    <name type="scientific">Candidatus Magasanikbacteria bacterium RIFCSPLOWO2_12_FULL_43_12</name>
    <dbReference type="NCBI Taxonomy" id="1798692"/>
    <lineage>
        <taxon>Bacteria</taxon>
        <taxon>Candidatus Magasanikiibacteriota</taxon>
    </lineage>
</organism>
<dbReference type="EMBL" id="MFQN01000004">
    <property type="protein sequence ID" value="OGH75675.1"/>
    <property type="molecule type" value="Genomic_DNA"/>
</dbReference>
<evidence type="ECO:0000313" key="1">
    <source>
        <dbReference type="EMBL" id="OGH75675.1"/>
    </source>
</evidence>
<dbReference type="SUPFAM" id="SSF53254">
    <property type="entry name" value="Phosphoglycerate mutase-like"/>
    <property type="match status" value="1"/>
</dbReference>
<dbReference type="InterPro" id="IPR013078">
    <property type="entry name" value="His_Pase_superF_clade-1"/>
</dbReference>
<evidence type="ECO:0008006" key="3">
    <source>
        <dbReference type="Google" id="ProtNLM"/>
    </source>
</evidence>
<dbReference type="Proteomes" id="UP000178347">
    <property type="component" value="Unassembled WGS sequence"/>
</dbReference>
<sequence length="392" mass="44750">MPRSSLDRERPDFSERTGEQRIEVFEGVEGTRKAIERIIEAGKDYQHFIGYPNTKWEKENTEWARKNIVPKKVAAGIRSTGIYYPTETIKNIWQSTSNNEFRDVSLLSENFQLPLRFYIYGHTVLFIEEVGNDFRSLEVTDPRIAGEMKEIFERFLTSADATKEKEGNGREIDLYLIRHGEAESQEKTAKLSSKGKLQAEVATLRILSDIWSQGGGLLKFQNSPTLRAQETCDIMRTTSQRIVESSEHSPIKLYDSRQSKFLEAAGVIGPLMKMGVPYEEAVEHWLTNPEVVEGKTPRIIYEHLREYLRRGQKLADLYPKREKTYYIGVTHEVPLAALLSQISGRTLDELGGSIQNCESTEIGLKGKSGESPTIRFRGKEMKIENFDSGQNQ</sequence>
<dbReference type="SMART" id="SM00855">
    <property type="entry name" value="PGAM"/>
    <property type="match status" value="1"/>
</dbReference>
<name>A0A1F6MVE7_9BACT</name>
<accession>A0A1F6MVE7</accession>
<dbReference type="InterPro" id="IPR029033">
    <property type="entry name" value="His_PPase_superfam"/>
</dbReference>
<comment type="caution">
    <text evidence="1">The sequence shown here is derived from an EMBL/GenBank/DDBJ whole genome shotgun (WGS) entry which is preliminary data.</text>
</comment>
<proteinExistence type="predicted"/>